<dbReference type="InterPro" id="IPR029063">
    <property type="entry name" value="SAM-dependent_MTases_sf"/>
</dbReference>
<dbReference type="SUPFAM" id="SSF53335">
    <property type="entry name" value="S-adenosyl-L-methionine-dependent methyltransferases"/>
    <property type="match status" value="1"/>
</dbReference>
<evidence type="ECO:0000313" key="2">
    <source>
        <dbReference type="Proteomes" id="UP000001882"/>
    </source>
</evidence>
<evidence type="ECO:0008006" key="3">
    <source>
        <dbReference type="Google" id="ProtNLM"/>
    </source>
</evidence>
<dbReference type="InParanoid" id="D1YZY4"/>
<dbReference type="AlphaFoldDB" id="D1YZY4"/>
<dbReference type="STRING" id="304371.MCP_1934"/>
<reference evidence="1 2" key="1">
    <citation type="journal article" date="2007" name="Appl. Environ. Microbiol.">
        <title>Isolation of key methanogens for global methane emission from rice paddy fields: a novel isolate affiliated with the clone cluster rice cluster I.</title>
        <authorList>
            <person name="Sakai S."/>
            <person name="Imachi H."/>
            <person name="Sekiguchi Y."/>
            <person name="Ohashi A."/>
            <person name="Harada H."/>
            <person name="Kamagata Y."/>
        </authorList>
    </citation>
    <scope>NUCLEOTIDE SEQUENCE [LARGE SCALE GENOMIC DNA]</scope>
    <source>
        <strain evidence="2">DSM 17711 / JCM 13418 / NBRC 101707 / SANAE</strain>
    </source>
</reference>
<reference evidence="1 2" key="2">
    <citation type="journal article" date="2008" name="Int. J. Syst. Evol. Microbiol.">
        <title>Methanocella paludicola gen. nov., sp. nov., a methane-producing archaeon, the first isolate of the lineage 'Rice Cluster I', and proposal of the new archaeal order Methanocellales ord. nov.</title>
        <authorList>
            <person name="Sakai S."/>
            <person name="Imachi H."/>
            <person name="Hanada S."/>
            <person name="Ohashi A."/>
            <person name="Harada H."/>
            <person name="Kamagata Y."/>
        </authorList>
    </citation>
    <scope>NUCLEOTIDE SEQUENCE [LARGE SCALE GENOMIC DNA]</scope>
    <source>
        <strain evidence="2">DSM 17711 / JCM 13418 / NBRC 101707 / SANAE</strain>
    </source>
</reference>
<sequence>MTKIFPNINLLVWVYNKLRSFSLFFRFIEDYNKFNSLNKKDHRFFIKLTNFYPCLYDRTITTGFDRHYVYHLSWAARTLIKIKPEIHVDISSSLYFCSIMSSVIPIKFYDYRPAEIILTGLSADRADLLALPFDDMSIKSISCMHTVEHIGLGRYGDLINPMGDLKAISELKRILAQDGSLLFVVPIGKPKIAFNAHRIYSYEQIMGYFSDLTLEEYALIPDNQNDIGIIYNASKEITDKQEYGCGCFWFRKNKGA</sequence>
<dbReference type="EMBL" id="AP011532">
    <property type="protein sequence ID" value="BAI62006.1"/>
    <property type="molecule type" value="Genomic_DNA"/>
</dbReference>
<dbReference type="eggNOG" id="arCOG01773">
    <property type="taxonomic scope" value="Archaea"/>
</dbReference>
<dbReference type="Pfam" id="PF03269">
    <property type="entry name" value="DUF268"/>
    <property type="match status" value="1"/>
</dbReference>
<proteinExistence type="predicted"/>
<protein>
    <recommendedName>
        <fullName evidence="3">DUF268 domain-containing protein</fullName>
    </recommendedName>
</protein>
<organism evidence="1 2">
    <name type="scientific">Methanocella paludicola (strain DSM 17711 / JCM 13418 / NBRC 101707 / SANAE)</name>
    <dbReference type="NCBI Taxonomy" id="304371"/>
    <lineage>
        <taxon>Archaea</taxon>
        <taxon>Methanobacteriati</taxon>
        <taxon>Methanobacteriota</taxon>
        <taxon>Stenosarchaea group</taxon>
        <taxon>Methanomicrobia</taxon>
        <taxon>Methanocellales</taxon>
        <taxon>Methanocellaceae</taxon>
        <taxon>Methanocella</taxon>
    </lineage>
</organism>
<name>D1YZY4_METPS</name>
<dbReference type="InterPro" id="IPR004951">
    <property type="entry name" value="DUF268_CAE_spp"/>
</dbReference>
<gene>
    <name evidence="1" type="ordered locus">MCP_1934</name>
</gene>
<dbReference type="Gene3D" id="3.40.50.150">
    <property type="entry name" value="Vaccinia Virus protein VP39"/>
    <property type="match status" value="1"/>
</dbReference>
<reference evidence="2" key="3">
    <citation type="journal article" date="2011" name="PLoS ONE">
        <title>Genome sequence of a mesophilic hydrogenotrophic methanogen Methanocella paludicola, the first cultivated representative of the order Methanocellales.</title>
        <authorList>
            <person name="Sakai S."/>
            <person name="Takaki Y."/>
            <person name="Shimamura S."/>
            <person name="Sekine M."/>
            <person name="Tajima T."/>
            <person name="Kosugi H."/>
            <person name="Ichikawa N."/>
            <person name="Tasumi E."/>
            <person name="Hiraki A.T."/>
            <person name="Shimizu A."/>
            <person name="Kato Y."/>
            <person name="Nishiko R."/>
            <person name="Mori K."/>
            <person name="Fujita N."/>
            <person name="Imachi H."/>
            <person name="Takai K."/>
        </authorList>
    </citation>
    <scope>NUCLEOTIDE SEQUENCE [LARGE SCALE GENOMIC DNA]</scope>
    <source>
        <strain evidence="2">DSM 17711 / JCM 13418 / NBRC 101707 / SANAE</strain>
    </source>
</reference>
<keyword evidence="2" id="KW-1185">Reference proteome</keyword>
<dbReference type="KEGG" id="mpd:MCP_1934"/>
<evidence type="ECO:0000313" key="1">
    <source>
        <dbReference type="EMBL" id="BAI62006.1"/>
    </source>
</evidence>
<accession>D1YZY4</accession>
<dbReference type="Proteomes" id="UP000001882">
    <property type="component" value="Chromosome"/>
</dbReference>